<protein>
    <recommendedName>
        <fullName evidence="3">N-acetyltransferase domain-containing protein</fullName>
    </recommendedName>
</protein>
<evidence type="ECO:0000256" key="1">
    <source>
        <dbReference type="ARBA" id="ARBA00022679"/>
    </source>
</evidence>
<dbReference type="PANTHER" id="PTHR43877:SF2">
    <property type="entry name" value="AMINOALKYLPHOSPHONATE N-ACETYLTRANSFERASE-RELATED"/>
    <property type="match status" value="1"/>
</dbReference>
<name>A0A1F5GH08_9BACT</name>
<dbReference type="EMBL" id="MFBF01000025">
    <property type="protein sequence ID" value="OGD91135.1"/>
    <property type="molecule type" value="Genomic_DNA"/>
</dbReference>
<evidence type="ECO:0000256" key="2">
    <source>
        <dbReference type="ARBA" id="ARBA00023315"/>
    </source>
</evidence>
<dbReference type="AlphaFoldDB" id="A0A1F5GH08"/>
<dbReference type="Proteomes" id="UP000177124">
    <property type="component" value="Unassembled WGS sequence"/>
</dbReference>
<accession>A0A1F5GH08</accession>
<keyword evidence="1" id="KW-0808">Transferase</keyword>
<dbReference type="InterPro" id="IPR050832">
    <property type="entry name" value="Bact_Acetyltransf"/>
</dbReference>
<dbReference type="PANTHER" id="PTHR43877">
    <property type="entry name" value="AMINOALKYLPHOSPHONATE N-ACETYLTRANSFERASE-RELATED-RELATED"/>
    <property type="match status" value="1"/>
</dbReference>
<dbReference type="SUPFAM" id="SSF55729">
    <property type="entry name" value="Acyl-CoA N-acyltransferases (Nat)"/>
    <property type="match status" value="1"/>
</dbReference>
<evidence type="ECO:0000313" key="4">
    <source>
        <dbReference type="EMBL" id="OGD91135.1"/>
    </source>
</evidence>
<sequence length="185" mass="21767">MEMPRFSETRSDAEMTPRLSNIRIVQLTPEDWEILRKLKLTSLQQDPIAFLDYQDGMDTYLKRTEYEWRKKLDEQTSSTVYVFAEENGEFIGMVNARIDEKKQEALIQHLYVDPDHRGQMVGKRLLETLLQKLKGRGIGKAKLAVLETQKPAIRLYESLGFEKMSEFLDLRGDRLYKSFRMELVL</sequence>
<reference evidence="4 5" key="1">
    <citation type="journal article" date="2016" name="Nat. Commun.">
        <title>Thousands of microbial genomes shed light on interconnected biogeochemical processes in an aquifer system.</title>
        <authorList>
            <person name="Anantharaman K."/>
            <person name="Brown C.T."/>
            <person name="Hug L.A."/>
            <person name="Sharon I."/>
            <person name="Castelle C.J."/>
            <person name="Probst A.J."/>
            <person name="Thomas B.C."/>
            <person name="Singh A."/>
            <person name="Wilkins M.J."/>
            <person name="Karaoz U."/>
            <person name="Brodie E.L."/>
            <person name="Williams K.H."/>
            <person name="Hubbard S.S."/>
            <person name="Banfield J.F."/>
        </authorList>
    </citation>
    <scope>NUCLEOTIDE SEQUENCE [LARGE SCALE GENOMIC DNA]</scope>
</reference>
<dbReference type="InterPro" id="IPR000182">
    <property type="entry name" value="GNAT_dom"/>
</dbReference>
<gene>
    <name evidence="4" type="ORF">A3D07_02250</name>
</gene>
<dbReference type="PROSITE" id="PS51186">
    <property type="entry name" value="GNAT"/>
    <property type="match status" value="1"/>
</dbReference>
<dbReference type="STRING" id="1797716.A3D07_02250"/>
<proteinExistence type="predicted"/>
<dbReference type="CDD" id="cd04301">
    <property type="entry name" value="NAT_SF"/>
    <property type="match status" value="1"/>
</dbReference>
<comment type="caution">
    <text evidence="4">The sequence shown here is derived from an EMBL/GenBank/DDBJ whole genome shotgun (WGS) entry which is preliminary data.</text>
</comment>
<dbReference type="InterPro" id="IPR016181">
    <property type="entry name" value="Acyl_CoA_acyltransferase"/>
</dbReference>
<dbReference type="Pfam" id="PF00583">
    <property type="entry name" value="Acetyltransf_1"/>
    <property type="match status" value="1"/>
</dbReference>
<organism evidence="4 5">
    <name type="scientific">Candidatus Curtissbacteria bacterium RIFCSPHIGHO2_02_FULL_42_15</name>
    <dbReference type="NCBI Taxonomy" id="1797716"/>
    <lineage>
        <taxon>Bacteria</taxon>
        <taxon>Candidatus Curtissiibacteriota</taxon>
    </lineage>
</organism>
<dbReference type="GO" id="GO:0016747">
    <property type="term" value="F:acyltransferase activity, transferring groups other than amino-acyl groups"/>
    <property type="evidence" value="ECO:0007669"/>
    <property type="project" value="InterPro"/>
</dbReference>
<evidence type="ECO:0000313" key="5">
    <source>
        <dbReference type="Proteomes" id="UP000177124"/>
    </source>
</evidence>
<evidence type="ECO:0000259" key="3">
    <source>
        <dbReference type="PROSITE" id="PS51186"/>
    </source>
</evidence>
<dbReference type="Gene3D" id="3.40.630.30">
    <property type="match status" value="1"/>
</dbReference>
<feature type="domain" description="N-acetyltransferase" evidence="3">
    <location>
        <begin position="22"/>
        <end position="182"/>
    </location>
</feature>
<keyword evidence="2" id="KW-0012">Acyltransferase</keyword>